<evidence type="ECO:0000313" key="9">
    <source>
        <dbReference type="RefSeq" id="XP_033459498.1"/>
    </source>
</evidence>
<dbReference type="InterPro" id="IPR037185">
    <property type="entry name" value="EmrE-like"/>
</dbReference>
<feature type="transmembrane region" description="Helical" evidence="6">
    <location>
        <begin position="145"/>
        <end position="165"/>
    </location>
</feature>
<evidence type="ECO:0000256" key="5">
    <source>
        <dbReference type="SAM" id="MobiDB-lite"/>
    </source>
</evidence>
<organism evidence="9">
    <name type="scientific">Dissoconium aciculare CBS 342.82</name>
    <dbReference type="NCBI Taxonomy" id="1314786"/>
    <lineage>
        <taxon>Eukaryota</taxon>
        <taxon>Fungi</taxon>
        <taxon>Dikarya</taxon>
        <taxon>Ascomycota</taxon>
        <taxon>Pezizomycotina</taxon>
        <taxon>Dothideomycetes</taxon>
        <taxon>Dothideomycetidae</taxon>
        <taxon>Mycosphaerellales</taxon>
        <taxon>Dissoconiaceae</taxon>
        <taxon>Dissoconium</taxon>
    </lineage>
</organism>
<evidence type="ECO:0000256" key="2">
    <source>
        <dbReference type="ARBA" id="ARBA00022692"/>
    </source>
</evidence>
<dbReference type="SUPFAM" id="SSF103481">
    <property type="entry name" value="Multidrug resistance efflux transporter EmrE"/>
    <property type="match status" value="1"/>
</dbReference>
<feature type="domain" description="EamA" evidence="7">
    <location>
        <begin position="123"/>
        <end position="185"/>
    </location>
</feature>
<dbReference type="GO" id="GO:0000329">
    <property type="term" value="C:fungal-type vacuole membrane"/>
    <property type="evidence" value="ECO:0007669"/>
    <property type="project" value="TreeGrafter"/>
</dbReference>
<feature type="non-terminal residue" evidence="9">
    <location>
        <position position="1"/>
    </location>
</feature>
<feature type="transmembrane region" description="Helical" evidence="6">
    <location>
        <begin position="335"/>
        <end position="352"/>
    </location>
</feature>
<evidence type="ECO:0000256" key="4">
    <source>
        <dbReference type="ARBA" id="ARBA00023136"/>
    </source>
</evidence>
<protein>
    <recommendedName>
        <fullName evidence="7">EamA domain-containing protein</fullName>
    </recommendedName>
</protein>
<evidence type="ECO:0000313" key="8">
    <source>
        <dbReference type="Proteomes" id="UP000504637"/>
    </source>
</evidence>
<feature type="transmembrane region" description="Helical" evidence="6">
    <location>
        <begin position="210"/>
        <end position="230"/>
    </location>
</feature>
<gene>
    <name evidence="9" type="ORF">K489DRAFT_299476</name>
</gene>
<reference evidence="9" key="1">
    <citation type="submission" date="2020-01" db="EMBL/GenBank/DDBJ databases">
        <authorList>
            <consortium name="DOE Joint Genome Institute"/>
            <person name="Haridas S."/>
            <person name="Albert R."/>
            <person name="Binder M."/>
            <person name="Bloem J."/>
            <person name="Labutti K."/>
            <person name="Salamov A."/>
            <person name="Andreopoulos B."/>
            <person name="Baker S.E."/>
            <person name="Barry K."/>
            <person name="Bills G."/>
            <person name="Bluhm B.H."/>
            <person name="Cannon C."/>
            <person name="Castanera R."/>
            <person name="Culley D.E."/>
            <person name="Daum C."/>
            <person name="Ezra D."/>
            <person name="Gonzalez J.B."/>
            <person name="Henrissat B."/>
            <person name="Kuo A."/>
            <person name="Liang C."/>
            <person name="Lipzen A."/>
            <person name="Lutzoni F."/>
            <person name="Magnuson J."/>
            <person name="Mondo S."/>
            <person name="Nolan M."/>
            <person name="Ohm R."/>
            <person name="Pangilinan J."/>
            <person name="Park H.-J."/>
            <person name="Ramirez L."/>
            <person name="Alfaro M."/>
            <person name="Sun H."/>
            <person name="Tritt A."/>
            <person name="Yoshinaga Y."/>
            <person name="Zwiers L.-H."/>
            <person name="Turgeon B.G."/>
            <person name="Goodwin S.B."/>
            <person name="Spatafora J.W."/>
            <person name="Crous P.W."/>
            <person name="Grigoriev I.V."/>
        </authorList>
    </citation>
    <scope>NUCLEOTIDE SEQUENCE</scope>
    <source>
        <strain evidence="9">CBS 342.82</strain>
    </source>
</reference>
<proteinExistence type="predicted"/>
<evidence type="ECO:0000256" key="1">
    <source>
        <dbReference type="ARBA" id="ARBA00004141"/>
    </source>
</evidence>
<dbReference type="PANTHER" id="PTHR23051:SF0">
    <property type="entry name" value="SOLUTE CARRIER FAMILY 35 MEMBER F5"/>
    <property type="match status" value="1"/>
</dbReference>
<dbReference type="InterPro" id="IPR000620">
    <property type="entry name" value="EamA_dom"/>
</dbReference>
<dbReference type="Proteomes" id="UP000504637">
    <property type="component" value="Unplaced"/>
</dbReference>
<sequence>IFADDTYSKPYFVTYVNSTFFIIPLIPILIHKAYKQPEELKSWRDELRSRAVGRYMPVRDEEDVEEEVNPRASSESVEDDTRIHRRPSVRSRTESQQIDLQEGSAPPLTLYETMRLSFEFCILWSLANYFVSACLQYTTVASSTILTSTSSVFTLVFGVMFKVEIFTFRKTLGIMASLAGIILISSIDLSGRNNDEDHRGDFPEKSSQEIAVGNTMALISAVIYGMYAVLMKKRIADESRINMPLFFGFVGAINFFLFWPGFLVLHFTGIEPFELPPDSRVMTIILCNSLASLISDITWAYAVLLTSPLVTTVGLSLTIPCSLIGQMFINNQTVGVWYWIGALLVLISFIFVSQEDK</sequence>
<evidence type="ECO:0000259" key="7">
    <source>
        <dbReference type="Pfam" id="PF00892"/>
    </source>
</evidence>
<reference evidence="9" key="2">
    <citation type="submission" date="2020-04" db="EMBL/GenBank/DDBJ databases">
        <authorList>
            <consortium name="NCBI Genome Project"/>
        </authorList>
    </citation>
    <scope>NUCLEOTIDE SEQUENCE</scope>
    <source>
        <strain evidence="9">CBS 342.82</strain>
    </source>
</reference>
<comment type="subcellular location">
    <subcellularLocation>
        <location evidence="1">Membrane</location>
        <topology evidence="1">Multi-pass membrane protein</topology>
    </subcellularLocation>
</comment>
<dbReference type="Pfam" id="PF00892">
    <property type="entry name" value="EamA"/>
    <property type="match status" value="1"/>
</dbReference>
<dbReference type="AlphaFoldDB" id="A0A6J3M6F8"/>
<feature type="transmembrane region" description="Helical" evidence="6">
    <location>
        <begin position="172"/>
        <end position="190"/>
    </location>
</feature>
<feature type="region of interest" description="Disordered" evidence="5">
    <location>
        <begin position="62"/>
        <end position="100"/>
    </location>
</feature>
<name>A0A6J3M6F8_9PEZI</name>
<feature type="transmembrane region" description="Helical" evidence="6">
    <location>
        <begin position="12"/>
        <end position="34"/>
    </location>
</feature>
<dbReference type="OrthoDB" id="1436450at2759"/>
<dbReference type="GeneID" id="54358181"/>
<evidence type="ECO:0000256" key="6">
    <source>
        <dbReference type="SAM" id="Phobius"/>
    </source>
</evidence>
<feature type="non-terminal residue" evidence="9">
    <location>
        <position position="357"/>
    </location>
</feature>
<dbReference type="PANTHER" id="PTHR23051">
    <property type="entry name" value="SOLUTE CARRIER FAMILY 35, MEMBER F5"/>
    <property type="match status" value="1"/>
</dbReference>
<keyword evidence="3 6" id="KW-1133">Transmembrane helix</keyword>
<dbReference type="RefSeq" id="XP_033459498.1">
    <property type="nucleotide sequence ID" value="XM_033600381.1"/>
</dbReference>
<keyword evidence="8" id="KW-1185">Reference proteome</keyword>
<reference evidence="9" key="3">
    <citation type="submission" date="2025-08" db="UniProtKB">
        <authorList>
            <consortium name="RefSeq"/>
        </authorList>
    </citation>
    <scope>IDENTIFICATION</scope>
    <source>
        <strain evidence="9">CBS 342.82</strain>
    </source>
</reference>
<evidence type="ECO:0000256" key="3">
    <source>
        <dbReference type="ARBA" id="ARBA00022989"/>
    </source>
</evidence>
<feature type="transmembrane region" description="Helical" evidence="6">
    <location>
        <begin position="309"/>
        <end position="329"/>
    </location>
</feature>
<feature type="transmembrane region" description="Helical" evidence="6">
    <location>
        <begin position="282"/>
        <end position="302"/>
    </location>
</feature>
<keyword evidence="4 6" id="KW-0472">Membrane</keyword>
<accession>A0A6J3M6F8</accession>
<feature type="transmembrane region" description="Helical" evidence="6">
    <location>
        <begin position="242"/>
        <end position="262"/>
    </location>
</feature>
<keyword evidence="2 6" id="KW-0812">Transmembrane</keyword>